<evidence type="ECO:0000256" key="1">
    <source>
        <dbReference type="SAM" id="MobiDB-lite"/>
    </source>
</evidence>
<proteinExistence type="predicted"/>
<feature type="region of interest" description="Disordered" evidence="1">
    <location>
        <begin position="83"/>
        <end position="103"/>
    </location>
</feature>
<protein>
    <submittedName>
        <fullName evidence="2">Uncharacterized protein</fullName>
    </submittedName>
</protein>
<dbReference type="EMBL" id="JBFOLJ010000003">
    <property type="protein sequence ID" value="KAL2549627.1"/>
    <property type="molecule type" value="Genomic_DNA"/>
</dbReference>
<keyword evidence="3" id="KW-1185">Reference proteome</keyword>
<accession>A0ABD1WIW9</accession>
<dbReference type="Proteomes" id="UP001604277">
    <property type="component" value="Unassembled WGS sequence"/>
</dbReference>
<reference evidence="3" key="1">
    <citation type="submission" date="2024-07" db="EMBL/GenBank/DDBJ databases">
        <title>Two chromosome-level genome assemblies of Korean endemic species Abeliophyllum distichum and Forsythia ovata (Oleaceae).</title>
        <authorList>
            <person name="Jang H."/>
        </authorList>
    </citation>
    <scope>NUCLEOTIDE SEQUENCE [LARGE SCALE GENOMIC DNA]</scope>
</reference>
<sequence length="103" mass="11996">MDTTVGLCQFNPNSYHLNRQVQKAVSFVQTESEWDFLLFQKFYSTLSWRLADFFQKFYYQGIFLKKQRSHVVDPFNSHALLESHKAGVSTPSLSGPEKGKRKT</sequence>
<dbReference type="AlphaFoldDB" id="A0ABD1WIW9"/>
<organism evidence="2 3">
    <name type="scientific">Forsythia ovata</name>
    <dbReference type="NCBI Taxonomy" id="205694"/>
    <lineage>
        <taxon>Eukaryota</taxon>
        <taxon>Viridiplantae</taxon>
        <taxon>Streptophyta</taxon>
        <taxon>Embryophyta</taxon>
        <taxon>Tracheophyta</taxon>
        <taxon>Spermatophyta</taxon>
        <taxon>Magnoliopsida</taxon>
        <taxon>eudicotyledons</taxon>
        <taxon>Gunneridae</taxon>
        <taxon>Pentapetalae</taxon>
        <taxon>asterids</taxon>
        <taxon>lamiids</taxon>
        <taxon>Lamiales</taxon>
        <taxon>Oleaceae</taxon>
        <taxon>Forsythieae</taxon>
        <taxon>Forsythia</taxon>
    </lineage>
</organism>
<evidence type="ECO:0000313" key="3">
    <source>
        <dbReference type="Proteomes" id="UP001604277"/>
    </source>
</evidence>
<comment type="caution">
    <text evidence="2">The sequence shown here is derived from an EMBL/GenBank/DDBJ whole genome shotgun (WGS) entry which is preliminary data.</text>
</comment>
<evidence type="ECO:0000313" key="2">
    <source>
        <dbReference type="EMBL" id="KAL2549627.1"/>
    </source>
</evidence>
<gene>
    <name evidence="2" type="ORF">Fot_11157</name>
</gene>
<name>A0ABD1WIW9_9LAMI</name>